<gene>
    <name evidence="9" type="ORF">CRM22_002204</name>
</gene>
<dbReference type="Proteomes" id="UP000308267">
    <property type="component" value="Unassembled WGS sequence"/>
</dbReference>
<evidence type="ECO:0000256" key="6">
    <source>
        <dbReference type="RuleBase" id="RU363132"/>
    </source>
</evidence>
<evidence type="ECO:0000313" key="10">
    <source>
        <dbReference type="Proteomes" id="UP000308267"/>
    </source>
</evidence>
<dbReference type="GO" id="GO:0005789">
    <property type="term" value="C:endoplasmic reticulum membrane"/>
    <property type="evidence" value="ECO:0007669"/>
    <property type="project" value="UniProtKB-SubCell"/>
</dbReference>
<sequence length="197" mass="22561">MDFENLIQWRDPLKTGILTVVVLTILVSLSCLSFISVLAYAGLALLCCTFAARLYHFILPSSPKTIDKPGTPAPHDILTEWLNTDMNLPRDKIVDRTVSLSSDFETFAIRLQRILLLKDVLDTAKFVFLLYLLTVLGSWFNLLTLVIVGFVLLFTLPKIYNLYQKQFDSLYDNLKRRVKDLEKKIEPLLKKIPGLQK</sequence>
<evidence type="ECO:0000256" key="3">
    <source>
        <dbReference type="ARBA" id="ARBA00022824"/>
    </source>
</evidence>
<protein>
    <recommendedName>
        <fullName evidence="6">Reticulon-like protein</fullName>
    </recommendedName>
</protein>
<dbReference type="OrthoDB" id="567788at2759"/>
<dbReference type="GO" id="GO:0030424">
    <property type="term" value="C:axon"/>
    <property type="evidence" value="ECO:0007669"/>
    <property type="project" value="TreeGrafter"/>
</dbReference>
<feature type="domain" description="Reticulon" evidence="8">
    <location>
        <begin position="3"/>
        <end position="197"/>
    </location>
</feature>
<dbReference type="PANTHER" id="PTHR45799:SF2">
    <property type="entry name" value="RETICULON-LIKE PROTEIN"/>
    <property type="match status" value="1"/>
</dbReference>
<comment type="subcellular location">
    <subcellularLocation>
        <location evidence="1 6">Endoplasmic reticulum membrane</location>
        <topology evidence="1 6">Multi-pass membrane protein</topology>
    </subcellularLocation>
</comment>
<organism evidence="9 10">
    <name type="scientific">Opisthorchis felineus</name>
    <dbReference type="NCBI Taxonomy" id="147828"/>
    <lineage>
        <taxon>Eukaryota</taxon>
        <taxon>Metazoa</taxon>
        <taxon>Spiralia</taxon>
        <taxon>Lophotrochozoa</taxon>
        <taxon>Platyhelminthes</taxon>
        <taxon>Trematoda</taxon>
        <taxon>Digenea</taxon>
        <taxon>Opisthorchiida</taxon>
        <taxon>Opisthorchiata</taxon>
        <taxon>Opisthorchiidae</taxon>
        <taxon>Opisthorchis</taxon>
    </lineage>
</organism>
<dbReference type="PROSITE" id="PS50845">
    <property type="entry name" value="RETICULON"/>
    <property type="match status" value="1"/>
</dbReference>
<feature type="coiled-coil region" evidence="7">
    <location>
        <begin position="164"/>
        <end position="191"/>
    </location>
</feature>
<proteinExistence type="predicted"/>
<accession>A0A4S2M7K4</accession>
<dbReference type="AlphaFoldDB" id="A0A4S2M7K4"/>
<dbReference type="STRING" id="147828.A0A4S2M7K4"/>
<keyword evidence="4 6" id="KW-1133">Transmembrane helix</keyword>
<dbReference type="PANTHER" id="PTHR45799">
    <property type="entry name" value="RETICULON-LIKE PROTEIN"/>
    <property type="match status" value="1"/>
</dbReference>
<dbReference type="InterPro" id="IPR046964">
    <property type="entry name" value="RTN1-4"/>
</dbReference>
<feature type="transmembrane region" description="Helical" evidence="6">
    <location>
        <begin position="20"/>
        <end position="52"/>
    </location>
</feature>
<keyword evidence="10" id="KW-1185">Reference proteome</keyword>
<evidence type="ECO:0000256" key="2">
    <source>
        <dbReference type="ARBA" id="ARBA00022692"/>
    </source>
</evidence>
<evidence type="ECO:0000259" key="8">
    <source>
        <dbReference type="PROSITE" id="PS50845"/>
    </source>
</evidence>
<name>A0A4S2M7K4_OPIFE</name>
<dbReference type="EMBL" id="SJOL01003912">
    <property type="protein sequence ID" value="TGZ72256.1"/>
    <property type="molecule type" value="Genomic_DNA"/>
</dbReference>
<keyword evidence="2 6" id="KW-0812">Transmembrane</keyword>
<feature type="transmembrane region" description="Helical" evidence="6">
    <location>
        <begin position="126"/>
        <end position="156"/>
    </location>
</feature>
<evidence type="ECO:0000313" key="9">
    <source>
        <dbReference type="EMBL" id="TGZ72256.1"/>
    </source>
</evidence>
<reference evidence="9 10" key="1">
    <citation type="journal article" date="2019" name="BMC Genomics">
        <title>New insights from Opisthorchis felineus genome: update on genomics of the epidemiologically important liver flukes.</title>
        <authorList>
            <person name="Ershov N.I."/>
            <person name="Mordvinov V.A."/>
            <person name="Prokhortchouk E.B."/>
            <person name="Pakharukova M.Y."/>
            <person name="Gunbin K.V."/>
            <person name="Ustyantsev K."/>
            <person name="Genaev M.A."/>
            <person name="Blinov A.G."/>
            <person name="Mazur A."/>
            <person name="Boulygina E."/>
            <person name="Tsygankova S."/>
            <person name="Khrameeva E."/>
            <person name="Chekanov N."/>
            <person name="Fan G."/>
            <person name="Xiao A."/>
            <person name="Zhang H."/>
            <person name="Xu X."/>
            <person name="Yang H."/>
            <person name="Solovyev V."/>
            <person name="Lee S.M."/>
            <person name="Liu X."/>
            <person name="Afonnikov D.A."/>
            <person name="Skryabin K.G."/>
        </authorList>
    </citation>
    <scope>NUCLEOTIDE SEQUENCE [LARGE SCALE GENOMIC DNA]</scope>
    <source>
        <strain evidence="9">AK-0245</strain>
        <tissue evidence="9">Whole organism</tissue>
    </source>
</reference>
<comment type="caution">
    <text evidence="9">The sequence shown here is derived from an EMBL/GenBank/DDBJ whole genome shotgun (WGS) entry which is preliminary data.</text>
</comment>
<dbReference type="InterPro" id="IPR003388">
    <property type="entry name" value="Reticulon"/>
</dbReference>
<evidence type="ECO:0000256" key="4">
    <source>
        <dbReference type="ARBA" id="ARBA00022989"/>
    </source>
</evidence>
<evidence type="ECO:0000256" key="5">
    <source>
        <dbReference type="ARBA" id="ARBA00023136"/>
    </source>
</evidence>
<keyword evidence="7" id="KW-0175">Coiled coil</keyword>
<keyword evidence="5 6" id="KW-0472">Membrane</keyword>
<evidence type="ECO:0000256" key="7">
    <source>
        <dbReference type="SAM" id="Coils"/>
    </source>
</evidence>
<dbReference type="Pfam" id="PF02453">
    <property type="entry name" value="Reticulon"/>
    <property type="match status" value="1"/>
</dbReference>
<evidence type="ECO:0000256" key="1">
    <source>
        <dbReference type="ARBA" id="ARBA00004477"/>
    </source>
</evidence>
<keyword evidence="3 6" id="KW-0256">Endoplasmic reticulum</keyword>